<evidence type="ECO:0000256" key="1">
    <source>
        <dbReference type="SAM" id="MobiDB-lite"/>
    </source>
</evidence>
<feature type="domain" description="Heterokaryon incompatibility" evidence="2">
    <location>
        <begin position="82"/>
        <end position="149"/>
    </location>
</feature>
<dbReference type="InterPro" id="IPR010730">
    <property type="entry name" value="HET"/>
</dbReference>
<organism evidence="3 4">
    <name type="scientific">Cercophora newfieldiana</name>
    <dbReference type="NCBI Taxonomy" id="92897"/>
    <lineage>
        <taxon>Eukaryota</taxon>
        <taxon>Fungi</taxon>
        <taxon>Dikarya</taxon>
        <taxon>Ascomycota</taxon>
        <taxon>Pezizomycotina</taxon>
        <taxon>Sordariomycetes</taxon>
        <taxon>Sordariomycetidae</taxon>
        <taxon>Sordariales</taxon>
        <taxon>Lasiosphaeriaceae</taxon>
        <taxon>Cercophora</taxon>
    </lineage>
</organism>
<evidence type="ECO:0000313" key="3">
    <source>
        <dbReference type="EMBL" id="KAK0641744.1"/>
    </source>
</evidence>
<dbReference type="AlphaFoldDB" id="A0AA39XWW3"/>
<dbReference type="Pfam" id="PF06985">
    <property type="entry name" value="HET"/>
    <property type="match status" value="1"/>
</dbReference>
<name>A0AA39XWW3_9PEZI</name>
<evidence type="ECO:0000313" key="4">
    <source>
        <dbReference type="Proteomes" id="UP001174936"/>
    </source>
</evidence>
<reference evidence="3" key="1">
    <citation type="submission" date="2023-06" db="EMBL/GenBank/DDBJ databases">
        <title>Genome-scale phylogeny and comparative genomics of the fungal order Sordariales.</title>
        <authorList>
            <consortium name="Lawrence Berkeley National Laboratory"/>
            <person name="Hensen N."/>
            <person name="Bonometti L."/>
            <person name="Westerberg I."/>
            <person name="Brannstrom I.O."/>
            <person name="Guillou S."/>
            <person name="Cros-Aarteil S."/>
            <person name="Calhoun S."/>
            <person name="Haridas S."/>
            <person name="Kuo A."/>
            <person name="Mondo S."/>
            <person name="Pangilinan J."/>
            <person name="Riley R."/>
            <person name="Labutti K."/>
            <person name="Andreopoulos B."/>
            <person name="Lipzen A."/>
            <person name="Chen C."/>
            <person name="Yanf M."/>
            <person name="Daum C."/>
            <person name="Ng V."/>
            <person name="Clum A."/>
            <person name="Steindorff A."/>
            <person name="Ohm R."/>
            <person name="Martin F."/>
            <person name="Silar P."/>
            <person name="Natvig D."/>
            <person name="Lalanne C."/>
            <person name="Gautier V."/>
            <person name="Ament-Velasquez S.L."/>
            <person name="Kruys A."/>
            <person name="Hutchinson M.I."/>
            <person name="Powell A.J."/>
            <person name="Barry K."/>
            <person name="Miller A.N."/>
            <person name="Grigoriev I.V."/>
            <person name="Debuchy R."/>
            <person name="Gladieux P."/>
            <person name="Thoren M.H."/>
            <person name="Johannesson H."/>
        </authorList>
    </citation>
    <scope>NUCLEOTIDE SEQUENCE</scope>
    <source>
        <strain evidence="3">SMH2532-1</strain>
    </source>
</reference>
<dbReference type="Proteomes" id="UP001174936">
    <property type="component" value="Unassembled WGS sequence"/>
</dbReference>
<protein>
    <recommendedName>
        <fullName evidence="2">Heterokaryon incompatibility domain-containing protein</fullName>
    </recommendedName>
</protein>
<proteinExistence type="predicted"/>
<comment type="caution">
    <text evidence="3">The sequence shown here is derived from an EMBL/GenBank/DDBJ whole genome shotgun (WGS) entry which is preliminary data.</text>
</comment>
<keyword evidence="4" id="KW-1185">Reference proteome</keyword>
<feature type="region of interest" description="Disordered" evidence="1">
    <location>
        <begin position="1"/>
        <end position="20"/>
    </location>
</feature>
<sequence length="150" mass="16924">MGHPNVGPESKSSSSSDLRRAYEYEKKRMPLLDDDPIPDDEVWWANMRVSSNQGIGRRSRRTSLDAVTVKVLDATGVRPGKYITLSHCWGPPSHVTTQLTTENSADYATNGIPLQQLPNTFRHAVLFCRELGIPYLWIDSLCIIQDDHED</sequence>
<gene>
    <name evidence="3" type="ORF">B0T16DRAFT_461779</name>
</gene>
<dbReference type="PANTHER" id="PTHR33112">
    <property type="entry name" value="DOMAIN PROTEIN, PUTATIVE-RELATED"/>
    <property type="match status" value="1"/>
</dbReference>
<dbReference type="EMBL" id="JAULSV010000006">
    <property type="protein sequence ID" value="KAK0641744.1"/>
    <property type="molecule type" value="Genomic_DNA"/>
</dbReference>
<accession>A0AA39XWW3</accession>
<dbReference type="PANTHER" id="PTHR33112:SF16">
    <property type="entry name" value="HETEROKARYON INCOMPATIBILITY DOMAIN-CONTAINING PROTEIN"/>
    <property type="match status" value="1"/>
</dbReference>
<evidence type="ECO:0000259" key="2">
    <source>
        <dbReference type="Pfam" id="PF06985"/>
    </source>
</evidence>